<dbReference type="EMBL" id="UINC01100121">
    <property type="protein sequence ID" value="SVC59924.1"/>
    <property type="molecule type" value="Genomic_DNA"/>
</dbReference>
<dbReference type="Gene3D" id="3.40.50.720">
    <property type="entry name" value="NAD(P)-binding Rossmann-like Domain"/>
    <property type="match status" value="1"/>
</dbReference>
<protein>
    <recommendedName>
        <fullName evidence="4">Gfo/Idh/MocA-like oxidoreductase N-terminal domain-containing protein</fullName>
    </recommendedName>
</protein>
<evidence type="ECO:0000313" key="3">
    <source>
        <dbReference type="EMBL" id="SVC59924.1"/>
    </source>
</evidence>
<dbReference type="InterPro" id="IPR036291">
    <property type="entry name" value="NAD(P)-bd_dom_sf"/>
</dbReference>
<dbReference type="SUPFAM" id="SSF55347">
    <property type="entry name" value="Glyceraldehyde-3-phosphate dehydrogenase-like, C-terminal domain"/>
    <property type="match status" value="1"/>
</dbReference>
<feature type="domain" description="Gfo/Idh/MocA-like oxidoreductase N-terminal" evidence="1">
    <location>
        <begin position="7"/>
        <end position="117"/>
    </location>
</feature>
<dbReference type="PANTHER" id="PTHR43249:SF1">
    <property type="entry name" value="D-GLUCOSIDE 3-DEHYDROGENASE"/>
    <property type="match status" value="1"/>
</dbReference>
<sequence length="282" mass="30196">MSAETGFAVIGLGMGKHHCRAIHSAPQATLVAVCDIDEERLQGTAEEYGCVATTNLADVLTNDDVDVVNVATPSGLHTEIGLQVVAAGKHLIVEKPADITAPRIAELIAAVDAAGVKAAGIFQSRLDPLNIEIRNAVQGGRLGRLIGVHGHLPWYRKQTYYEGAHGSWKGTWAMDGGGSLMNQGVHTVDLLQWVAGRVTSVMGMFGVFNHEIEAEDQSVALLRFESGALGTLYTTTCAYPGHNQRITIYGSEGSFVKTEGALESWKLLADEEGTEEADMLRR</sequence>
<name>A0A382NFD3_9ZZZZ</name>
<organism evidence="3">
    <name type="scientific">marine metagenome</name>
    <dbReference type="NCBI Taxonomy" id="408172"/>
    <lineage>
        <taxon>unclassified sequences</taxon>
        <taxon>metagenomes</taxon>
        <taxon>ecological metagenomes</taxon>
    </lineage>
</organism>
<dbReference type="InterPro" id="IPR052515">
    <property type="entry name" value="Gfo/Idh/MocA_Oxidoreductase"/>
</dbReference>
<dbReference type="Gene3D" id="3.30.360.10">
    <property type="entry name" value="Dihydrodipicolinate Reductase, domain 2"/>
    <property type="match status" value="1"/>
</dbReference>
<reference evidence="3" key="1">
    <citation type="submission" date="2018-05" db="EMBL/GenBank/DDBJ databases">
        <authorList>
            <person name="Lanie J.A."/>
            <person name="Ng W.-L."/>
            <person name="Kazmierczak K.M."/>
            <person name="Andrzejewski T.M."/>
            <person name="Davidsen T.M."/>
            <person name="Wayne K.J."/>
            <person name="Tettelin H."/>
            <person name="Glass J.I."/>
            <person name="Rusch D."/>
            <person name="Podicherti R."/>
            <person name="Tsui H.-C.T."/>
            <person name="Winkler M.E."/>
        </authorList>
    </citation>
    <scope>NUCLEOTIDE SEQUENCE</scope>
</reference>
<gene>
    <name evidence="3" type="ORF">METZ01_LOCUS312778</name>
</gene>
<feature type="domain" description="GFO/IDH/MocA-like oxidoreductase" evidence="2">
    <location>
        <begin position="132"/>
        <end position="255"/>
    </location>
</feature>
<accession>A0A382NFD3</accession>
<evidence type="ECO:0000259" key="2">
    <source>
        <dbReference type="Pfam" id="PF22725"/>
    </source>
</evidence>
<dbReference type="PANTHER" id="PTHR43249">
    <property type="entry name" value="UDP-N-ACETYL-2-AMINO-2-DEOXY-D-GLUCURONATE OXIDASE"/>
    <property type="match status" value="1"/>
</dbReference>
<dbReference type="Pfam" id="PF01408">
    <property type="entry name" value="GFO_IDH_MocA"/>
    <property type="match status" value="1"/>
</dbReference>
<feature type="non-terminal residue" evidence="3">
    <location>
        <position position="282"/>
    </location>
</feature>
<proteinExistence type="predicted"/>
<dbReference type="InterPro" id="IPR055170">
    <property type="entry name" value="GFO_IDH_MocA-like_dom"/>
</dbReference>
<evidence type="ECO:0008006" key="4">
    <source>
        <dbReference type="Google" id="ProtNLM"/>
    </source>
</evidence>
<dbReference type="Pfam" id="PF22725">
    <property type="entry name" value="GFO_IDH_MocA_C3"/>
    <property type="match status" value="1"/>
</dbReference>
<dbReference type="InterPro" id="IPR000683">
    <property type="entry name" value="Gfo/Idh/MocA-like_OxRdtase_N"/>
</dbReference>
<dbReference type="SUPFAM" id="SSF51735">
    <property type="entry name" value="NAD(P)-binding Rossmann-fold domains"/>
    <property type="match status" value="1"/>
</dbReference>
<dbReference type="GO" id="GO:0000166">
    <property type="term" value="F:nucleotide binding"/>
    <property type="evidence" value="ECO:0007669"/>
    <property type="project" value="InterPro"/>
</dbReference>
<evidence type="ECO:0000259" key="1">
    <source>
        <dbReference type="Pfam" id="PF01408"/>
    </source>
</evidence>
<dbReference type="AlphaFoldDB" id="A0A382NFD3"/>